<reference evidence="10" key="1">
    <citation type="submission" date="2023-03" db="EMBL/GenBank/DDBJ databases">
        <title>Massive genome expansion in bonnet fungi (Mycena s.s.) driven by repeated elements and novel gene families across ecological guilds.</title>
        <authorList>
            <consortium name="Lawrence Berkeley National Laboratory"/>
            <person name="Harder C.B."/>
            <person name="Miyauchi S."/>
            <person name="Viragh M."/>
            <person name="Kuo A."/>
            <person name="Thoen E."/>
            <person name="Andreopoulos B."/>
            <person name="Lu D."/>
            <person name="Skrede I."/>
            <person name="Drula E."/>
            <person name="Henrissat B."/>
            <person name="Morin E."/>
            <person name="Kohler A."/>
            <person name="Barry K."/>
            <person name="LaButti K."/>
            <person name="Morin E."/>
            <person name="Salamov A."/>
            <person name="Lipzen A."/>
            <person name="Mereny Z."/>
            <person name="Hegedus B."/>
            <person name="Baldrian P."/>
            <person name="Stursova M."/>
            <person name="Weitz H."/>
            <person name="Taylor A."/>
            <person name="Grigoriev I.V."/>
            <person name="Nagy L.G."/>
            <person name="Martin F."/>
            <person name="Kauserud H."/>
        </authorList>
    </citation>
    <scope>NUCLEOTIDE SEQUENCE</scope>
    <source>
        <strain evidence="10">CBHHK173m</strain>
    </source>
</reference>
<evidence type="ECO:0000259" key="6">
    <source>
        <dbReference type="Pfam" id="PF05592"/>
    </source>
</evidence>
<dbReference type="PANTHER" id="PTHR33307">
    <property type="entry name" value="ALPHA-RHAMNOSIDASE (EUROFUNG)"/>
    <property type="match status" value="1"/>
</dbReference>
<keyword evidence="11" id="KW-1185">Reference proteome</keyword>
<feature type="compositionally biased region" description="Low complexity" evidence="4">
    <location>
        <begin position="1864"/>
        <end position="1873"/>
    </location>
</feature>
<dbReference type="Pfam" id="PF17389">
    <property type="entry name" value="Bac_rhamnosid6H"/>
    <property type="match status" value="2"/>
</dbReference>
<organism evidence="10 11">
    <name type="scientific">Mycena belliarum</name>
    <dbReference type="NCBI Taxonomy" id="1033014"/>
    <lineage>
        <taxon>Eukaryota</taxon>
        <taxon>Fungi</taxon>
        <taxon>Dikarya</taxon>
        <taxon>Basidiomycota</taxon>
        <taxon>Agaricomycotina</taxon>
        <taxon>Agaricomycetes</taxon>
        <taxon>Agaricomycetidae</taxon>
        <taxon>Agaricales</taxon>
        <taxon>Marasmiineae</taxon>
        <taxon>Mycenaceae</taxon>
        <taxon>Mycena</taxon>
    </lineage>
</organism>
<sequence>MRALFALSLLLSGVYTQVTLSGLRVENKVAPIGIDVVPRFSWVLVSPARGVAQTTYRLTLSALSPGASDVWDSGVIASPLPYLRPYAGPALASDTLYFWSVAVTSTAGAASARSTFATGLLAADADAWAPSAWIGKNTTAVPAALLAAFTSAPWIWAPSPGLPPPNAPPGDVALRFSYSAPPGKTLVRADVLATGDDRFTLYANGARVGAAPDTLDAWKTAQIFRSIDLSASPHTALFAVRATNVGDVAGPAGLLFAAQLTFADGASALVASGPAWRAAAPVPAGFERPGTSDAGWGGAVVLGAYGAPPWGTQVGVAAPAPALPALGAATWIWNGAGAAGGAPAGEVAFRRTFSVPGSGSGEGAGTGGAGGAEATVVMTADNAFALWVDGVSVGGTPADADWHSAQVFRVPLNASASAGGSHVFAVLARNDADAGSGGPSPAGLLFSAAAVAADGTSSAVAVVSDAAWRCMAAGSGTLPDGWEGVGFDDGAWGAAVGAGKYGVAPWNSDVGVGNALGEHPAPLLRKSFGVQAAVKSARLYYAAGGYAAIRLNGAPVSDHVLSPGFTKYDTRVQYVALDVAGLLRVPPASSSSSFASASASAPDPAPNVLGAELGRAHFGVTQGSVWNWERAPWHAEPALRAVLSIVYADGSTERLGTDASWKVIEGPTRLDDLFGGENFDGASPPSSILLMFVPLTFCGASLRIASYVVPGWELPGFDDSAWNDALLPAPPKGALVNARQPPTRVVESLTPVGITQPVPGQYVVAFERTVAGWVRLTAQGPKGTLITVHYGEKLNPDGTVVYQDEQHYFTNNFQTDRLWLAGTGAPEVFEPKFSYKGYQYMQILGWPGAAPRPADVIGQVVHDDLAQFGDFRSSSDMLNKLHVASVFTMLNNVHSIPTDCPTFEKNGWSGDVMLSAEMFLYNFDSADLLAKYAEDLRDSLTGGPPAVIVPDSGWGANNQADLSEKSQPACNGMVQHLRDTYSTFPFLPPTTISPPFPAALTIRRLRCVRTVLYSASVLTSSDTSIVASHIQYYGRASLSALILIPAWLYAYRGDLRVLTDNYAGMKAYIEFELSRSPNNIANTQLGDWVTPESSPLGGNPPEDARVPATAYLYEMLQTMATVATVLGNPADAATFASQAAAVKSAFNSAFLDRATGHYAGVGDSGYRQSHNLLALAFDLTPNATAAQGVADSVAADVSARGGHLNTGALSTKQLLPMLSAHGHPGAAFALAEQTTYPSWGYWIANGATTMWEHWLLIARSHDHMFLGTFEDWFYKFVLGIQSTSTAFRTVQIAPAFTGVLVSASGWTLTPFGNLSVAYSSGGGALALRVGVPVGVTATVSFVAGATVREGGKPLGRREGFEVLASLKGAPVQPALGVLAATPHQCHRARHTGPSPLHDTPSLTALCDPPAASVNPAGSYLILTPPVAACPLTYTLAAGPDGARLPSRASARSRTRTRLRPSRDVVLVSARAPASARGARTAAVRSVALITPPNLARRAQPRASYPEPTPRRLPALTPCIPRCSLPAAPPRALRRRARRRVRESAAAVRARLRAALPRSPPFADLPRTPTQSRPYYAPTVTLACDAPSRPPASHSSHLPRRFHPRPRPSRPIRPARALPPRKSPPASNSSRSRSPDSRYPRATHFATRRAAAPPLSYSERPARARDPQIQRSSGAGSRPASAGSDEERPRSTQAHHRSAAPSSVEDARGVVLAVPAFESQSRIGYGSRAPLLPTHTTSRLNTRRRASSPLQRPNPNPNTSTSQPLHPATGRLVAPCDRQSSRRRGTTPPHRQLHSAARRTHPRSRQYRRRSPDSPTRLCADNPLLPTDTQLVGGRCRASASHPSTTTSTETRAPMSETESRPEDASSAPSSTASRRGRRA</sequence>
<evidence type="ECO:0000256" key="5">
    <source>
        <dbReference type="SAM" id="SignalP"/>
    </source>
</evidence>
<feature type="compositionally biased region" description="Low complexity" evidence="4">
    <location>
        <begin position="1670"/>
        <end position="1682"/>
    </location>
</feature>
<dbReference type="InterPro" id="IPR008902">
    <property type="entry name" value="Rhamnosid_concanavalin"/>
</dbReference>
<feature type="compositionally biased region" description="Low complexity" evidence="4">
    <location>
        <begin position="1611"/>
        <end position="1631"/>
    </location>
</feature>
<dbReference type="Pfam" id="PF25788">
    <property type="entry name" value="Ig_Rha78A_N"/>
    <property type="match status" value="1"/>
</dbReference>
<evidence type="ECO:0000259" key="8">
    <source>
        <dbReference type="Pfam" id="PF17389"/>
    </source>
</evidence>
<evidence type="ECO:0000259" key="9">
    <source>
        <dbReference type="Pfam" id="PF17390"/>
    </source>
</evidence>
<dbReference type="InterPro" id="IPR013783">
    <property type="entry name" value="Ig-like_fold"/>
</dbReference>
<dbReference type="InterPro" id="IPR016007">
    <property type="entry name" value="Alpha_rhamnosid"/>
</dbReference>
<dbReference type="Gene3D" id="1.50.10.10">
    <property type="match status" value="2"/>
</dbReference>
<comment type="catalytic activity">
    <reaction evidence="1">
        <text>Hydrolysis of terminal non-reducing alpha-L-rhamnose residues in alpha-L-rhamnosides.</text>
        <dbReference type="EC" id="3.2.1.40"/>
    </reaction>
</comment>
<dbReference type="Gene3D" id="2.60.120.260">
    <property type="entry name" value="Galactose-binding domain-like"/>
    <property type="match status" value="4"/>
</dbReference>
<feature type="compositionally biased region" description="Low complexity" evidence="4">
    <location>
        <begin position="1837"/>
        <end position="1855"/>
    </location>
</feature>
<name>A0AAD6TZ79_9AGAR</name>
<feature type="domain" description="Alpha-L-rhamnosidase C-terminal" evidence="9">
    <location>
        <begin position="1279"/>
        <end position="1349"/>
    </location>
</feature>
<evidence type="ECO:0000313" key="11">
    <source>
        <dbReference type="Proteomes" id="UP001222325"/>
    </source>
</evidence>
<evidence type="ECO:0000256" key="4">
    <source>
        <dbReference type="SAM" id="MobiDB-lite"/>
    </source>
</evidence>
<dbReference type="EMBL" id="JARJCN010000060">
    <property type="protein sequence ID" value="KAJ7079422.1"/>
    <property type="molecule type" value="Genomic_DNA"/>
</dbReference>
<feature type="region of interest" description="Disordered" evidence="4">
    <location>
        <begin position="1725"/>
        <end position="1879"/>
    </location>
</feature>
<proteinExistence type="predicted"/>
<dbReference type="InterPro" id="IPR013737">
    <property type="entry name" value="Bac_rhamnosid_N"/>
</dbReference>
<feature type="domain" description="Alpha-L-rhamnosidase concanavalin-like" evidence="6">
    <location>
        <begin position="759"/>
        <end position="862"/>
    </location>
</feature>
<dbReference type="PANTHER" id="PTHR33307:SF6">
    <property type="entry name" value="ALPHA-RHAMNOSIDASE (EUROFUNG)-RELATED"/>
    <property type="match status" value="1"/>
</dbReference>
<dbReference type="GO" id="GO:0005975">
    <property type="term" value="P:carbohydrate metabolic process"/>
    <property type="evidence" value="ECO:0007669"/>
    <property type="project" value="InterPro"/>
</dbReference>
<feature type="chain" id="PRO_5041973151" description="alpha-L-rhamnosidase" evidence="5">
    <location>
        <begin position="17"/>
        <end position="1879"/>
    </location>
</feature>
<feature type="domain" description="Alpha-L-rhamnosidase six-hairpin glycosidase" evidence="8">
    <location>
        <begin position="1040"/>
        <end position="1277"/>
    </location>
</feature>
<evidence type="ECO:0000256" key="3">
    <source>
        <dbReference type="ARBA" id="ARBA00022801"/>
    </source>
</evidence>
<protein>
    <recommendedName>
        <fullName evidence="2">alpha-L-rhamnosidase</fullName>
        <ecNumber evidence="2">3.2.1.40</ecNumber>
    </recommendedName>
</protein>
<dbReference type="EC" id="3.2.1.40" evidence="2"/>
<dbReference type="InterPro" id="IPR035398">
    <property type="entry name" value="Bac_rhamnosid_C"/>
</dbReference>
<feature type="domain" description="Bacterial alpha-L-rhamnosidase N-terminal" evidence="7">
    <location>
        <begin position="533"/>
        <end position="584"/>
    </location>
</feature>
<feature type="domain" description="Alpha-L-rhamnosidase six-hairpin glycosidase" evidence="8">
    <location>
        <begin position="867"/>
        <end position="960"/>
    </location>
</feature>
<keyword evidence="5" id="KW-0732">Signal</keyword>
<dbReference type="InterPro" id="IPR035396">
    <property type="entry name" value="Bac_rhamnosid6H"/>
</dbReference>
<comment type="caution">
    <text evidence="10">The sequence shown here is derived from an EMBL/GenBank/DDBJ whole genome shotgun (WGS) entry which is preliminary data.</text>
</comment>
<feature type="signal peptide" evidence="5">
    <location>
        <begin position="1"/>
        <end position="16"/>
    </location>
</feature>
<dbReference type="Pfam" id="PF17390">
    <property type="entry name" value="Bac_rhamnosid_C"/>
    <property type="match status" value="1"/>
</dbReference>
<dbReference type="GO" id="GO:0030596">
    <property type="term" value="F:alpha-L-rhamnosidase activity"/>
    <property type="evidence" value="ECO:0007669"/>
    <property type="project" value="UniProtKB-EC"/>
</dbReference>
<feature type="compositionally biased region" description="Basic residues" evidence="4">
    <location>
        <begin position="1780"/>
        <end position="1808"/>
    </location>
</feature>
<evidence type="ECO:0000259" key="7">
    <source>
        <dbReference type="Pfam" id="PF08531"/>
    </source>
</evidence>
<keyword evidence="3" id="KW-0378">Hydrolase</keyword>
<dbReference type="Gene3D" id="2.60.420.10">
    <property type="entry name" value="Maltose phosphorylase, domain 3"/>
    <property type="match status" value="1"/>
</dbReference>
<feature type="compositionally biased region" description="Low complexity" evidence="4">
    <location>
        <begin position="1639"/>
        <end position="1653"/>
    </location>
</feature>
<gene>
    <name evidence="10" type="ORF">B0H15DRAFT_1025532</name>
</gene>
<dbReference type="Proteomes" id="UP001222325">
    <property type="component" value="Unassembled WGS sequence"/>
</dbReference>
<dbReference type="SUPFAM" id="SSF48208">
    <property type="entry name" value="Six-hairpin glycosidases"/>
    <property type="match status" value="1"/>
</dbReference>
<dbReference type="Gene3D" id="2.60.40.10">
    <property type="entry name" value="Immunoglobulins"/>
    <property type="match status" value="1"/>
</dbReference>
<dbReference type="InterPro" id="IPR008928">
    <property type="entry name" value="6-hairpin_glycosidase_sf"/>
</dbReference>
<feature type="region of interest" description="Disordered" evidence="4">
    <location>
        <begin position="1581"/>
        <end position="1704"/>
    </location>
</feature>
<dbReference type="InterPro" id="IPR012341">
    <property type="entry name" value="6hp_glycosidase-like_sf"/>
</dbReference>
<accession>A0AAD6TZ79</accession>
<feature type="domain" description="Bacterial alpha-L-rhamnosidase N-terminal" evidence="7">
    <location>
        <begin position="606"/>
        <end position="681"/>
    </location>
</feature>
<evidence type="ECO:0000256" key="1">
    <source>
        <dbReference type="ARBA" id="ARBA00001445"/>
    </source>
</evidence>
<evidence type="ECO:0000313" key="10">
    <source>
        <dbReference type="EMBL" id="KAJ7079422.1"/>
    </source>
</evidence>
<feature type="compositionally biased region" description="Basic residues" evidence="4">
    <location>
        <begin position="1596"/>
        <end position="1609"/>
    </location>
</feature>
<dbReference type="Pfam" id="PF05592">
    <property type="entry name" value="Bac_rhamnosid"/>
    <property type="match status" value="1"/>
</dbReference>
<evidence type="ECO:0000256" key="2">
    <source>
        <dbReference type="ARBA" id="ARBA00012652"/>
    </source>
</evidence>
<dbReference type="Pfam" id="PF08531">
    <property type="entry name" value="Bac_rhamnosid_N"/>
    <property type="match status" value="2"/>
</dbReference>